<evidence type="ECO:0000313" key="2">
    <source>
        <dbReference type="Proteomes" id="UP000724686"/>
    </source>
</evidence>
<dbReference type="EMBL" id="JAFFPU010000051">
    <property type="protein sequence ID" value="MBM9578291.1"/>
    <property type="molecule type" value="Genomic_DNA"/>
</dbReference>
<dbReference type="RefSeq" id="WP_205280338.1">
    <property type="nucleotide sequence ID" value="NZ_JAFFPU010000051.1"/>
</dbReference>
<dbReference type="Gene3D" id="1.10.490.10">
    <property type="entry name" value="Globins"/>
    <property type="match status" value="1"/>
</dbReference>
<name>A0ABS2UD40_9LEPT</name>
<dbReference type="InterPro" id="IPR012292">
    <property type="entry name" value="Globin/Proto"/>
</dbReference>
<gene>
    <name evidence="1" type="ORF">JWG45_14145</name>
</gene>
<comment type="caution">
    <text evidence="1">The sequence shown here is derived from an EMBL/GenBank/DDBJ whole genome shotgun (WGS) entry which is preliminary data.</text>
</comment>
<dbReference type="Proteomes" id="UP000724686">
    <property type="component" value="Unassembled WGS sequence"/>
</dbReference>
<keyword evidence="1" id="KW-0675">Receptor</keyword>
<evidence type="ECO:0000313" key="1">
    <source>
        <dbReference type="EMBL" id="MBM9578291.1"/>
    </source>
</evidence>
<protein>
    <submittedName>
        <fullName evidence="1">Hemin receptor</fullName>
    </submittedName>
</protein>
<keyword evidence="2" id="KW-1185">Reference proteome</keyword>
<organism evidence="1 2">
    <name type="scientific">Leptospira ainlahdjerensis</name>
    <dbReference type="NCBI Taxonomy" id="2810033"/>
    <lineage>
        <taxon>Bacteria</taxon>
        <taxon>Pseudomonadati</taxon>
        <taxon>Spirochaetota</taxon>
        <taxon>Spirochaetia</taxon>
        <taxon>Leptospirales</taxon>
        <taxon>Leptospiraceae</taxon>
        <taxon>Leptospira</taxon>
    </lineage>
</organism>
<proteinExistence type="predicted"/>
<dbReference type="SUPFAM" id="SSF46458">
    <property type="entry name" value="Globin-like"/>
    <property type="match status" value="1"/>
</dbReference>
<reference evidence="1 2" key="1">
    <citation type="submission" date="2021-02" db="EMBL/GenBank/DDBJ databases">
        <title>Leptospira ainlahdjerensis sp. nov., Leptospira ainazelensis sp. nov., Leptospira abararensis sp. nov. and Leptospira chreensis sp. nov., four new species isolated from water sources in Algeria.</title>
        <authorList>
            <person name="Amara Korba A."/>
            <person name="Kainiu M."/>
            <person name="Vincent A.T."/>
            <person name="Mariet J.-F."/>
            <person name="Veyrier F.J."/>
            <person name="Goarant C."/>
            <person name="Picardeau M."/>
        </authorList>
    </citation>
    <scope>NUCLEOTIDE SEQUENCE [LARGE SCALE GENOMIC DNA]</scope>
    <source>
        <strain evidence="1 2">201903070</strain>
    </source>
</reference>
<sequence length="153" mass="17235">MGKKDIELARSNSEKSSANQCDVSFLSYGKLFELNPGYKLMFPGSIVDLERKFLLTVKVWVSGLADFISFVPFMQDRVRRPVEEREFQRKDYDIDAIVLLAALQQGSGAQFNSKLRSELTAIHPILTKTTVEEVRKPLSNSISKQPSSDGISF</sequence>
<accession>A0ABS2UD40</accession>
<dbReference type="InterPro" id="IPR009050">
    <property type="entry name" value="Globin-like_sf"/>
</dbReference>